<reference evidence="1 2" key="1">
    <citation type="submission" date="2019-08" db="EMBL/GenBank/DDBJ databases">
        <title>Bacillus genomes from the desert of Cuatro Cienegas, Coahuila.</title>
        <authorList>
            <person name="Olmedo-Alvarez G."/>
        </authorList>
    </citation>
    <scope>NUCLEOTIDE SEQUENCE [LARGE SCALE GENOMIC DNA]</scope>
    <source>
        <strain evidence="1 2">CH108_3D</strain>
    </source>
</reference>
<sequence>MSDQIQFTSYLEENLPKLGLGVPAVTTDTHKMYVGSNQGNLEIVNSENLQKVAGLTSSRVNIYVDSVGGSGSNDGSAARPFKTLQQAVDSIPKVINYDRFIFVKDGTYNEEVVVKSISGAAIYFQRMDGTVNADTPTGIVVKSMTFYDISGLCRIDHFEFMGEPEKTSASIRFSRTQ</sequence>
<gene>
    <name evidence="1" type="ORF">FZC83_16880</name>
</gene>
<dbReference type="RefSeq" id="WP_148985769.1">
    <property type="nucleotide sequence ID" value="NZ_JBNILK010000005.1"/>
</dbReference>
<protein>
    <recommendedName>
        <fullName evidence="3">Pectinesterase</fullName>
    </recommendedName>
</protein>
<dbReference type="InterPro" id="IPR012334">
    <property type="entry name" value="Pectin_lyas_fold"/>
</dbReference>
<dbReference type="InterPro" id="IPR011050">
    <property type="entry name" value="Pectin_lyase_fold/virulence"/>
</dbReference>
<evidence type="ECO:0008006" key="3">
    <source>
        <dbReference type="Google" id="ProtNLM"/>
    </source>
</evidence>
<dbReference type="SUPFAM" id="SSF51126">
    <property type="entry name" value="Pectin lyase-like"/>
    <property type="match status" value="1"/>
</dbReference>
<dbReference type="Gene3D" id="2.160.20.10">
    <property type="entry name" value="Single-stranded right-handed beta-helix, Pectin lyase-like"/>
    <property type="match status" value="1"/>
</dbReference>
<accession>A0A5D4RMA5</accession>
<dbReference type="EMBL" id="VTEQ01000005">
    <property type="protein sequence ID" value="TYS52503.1"/>
    <property type="molecule type" value="Genomic_DNA"/>
</dbReference>
<proteinExistence type="predicted"/>
<evidence type="ECO:0000313" key="2">
    <source>
        <dbReference type="Proteomes" id="UP000322997"/>
    </source>
</evidence>
<name>A0A5D4RMA5_9BACI</name>
<dbReference type="Proteomes" id="UP000322997">
    <property type="component" value="Unassembled WGS sequence"/>
</dbReference>
<comment type="caution">
    <text evidence="1">The sequence shown here is derived from an EMBL/GenBank/DDBJ whole genome shotgun (WGS) entry which is preliminary data.</text>
</comment>
<dbReference type="AlphaFoldDB" id="A0A5D4RMA5"/>
<organism evidence="1 2">
    <name type="scientific">Rossellomorea marisflavi</name>
    <dbReference type="NCBI Taxonomy" id="189381"/>
    <lineage>
        <taxon>Bacteria</taxon>
        <taxon>Bacillati</taxon>
        <taxon>Bacillota</taxon>
        <taxon>Bacilli</taxon>
        <taxon>Bacillales</taxon>
        <taxon>Bacillaceae</taxon>
        <taxon>Rossellomorea</taxon>
    </lineage>
</organism>
<evidence type="ECO:0000313" key="1">
    <source>
        <dbReference type="EMBL" id="TYS52503.1"/>
    </source>
</evidence>